<dbReference type="AlphaFoldDB" id="A0A9R1WR15"/>
<dbReference type="PROSITE" id="PS00624">
    <property type="entry name" value="GMC_OXRED_2"/>
    <property type="match status" value="1"/>
</dbReference>
<keyword evidence="2" id="KW-0285">Flavoprotein</keyword>
<dbReference type="Pfam" id="PF05199">
    <property type="entry name" value="GMC_oxred_C"/>
    <property type="match status" value="1"/>
</dbReference>
<evidence type="ECO:0000256" key="4">
    <source>
        <dbReference type="ARBA" id="ARBA00022827"/>
    </source>
</evidence>
<dbReference type="GO" id="GO:0050660">
    <property type="term" value="F:flavin adenine dinucleotide binding"/>
    <property type="evidence" value="ECO:0007669"/>
    <property type="project" value="InterPro"/>
</dbReference>
<evidence type="ECO:0000256" key="1">
    <source>
        <dbReference type="ARBA" id="ARBA00001974"/>
    </source>
</evidence>
<dbReference type="GO" id="GO:0016614">
    <property type="term" value="F:oxidoreductase activity, acting on CH-OH group of donors"/>
    <property type="evidence" value="ECO:0007669"/>
    <property type="project" value="InterPro"/>
</dbReference>
<dbReference type="Pfam" id="PF00732">
    <property type="entry name" value="GMC_oxred_N"/>
    <property type="match status" value="1"/>
</dbReference>
<dbReference type="EMBL" id="NBSK02000001">
    <property type="protein sequence ID" value="KAJ0227096.1"/>
    <property type="molecule type" value="Genomic_DNA"/>
</dbReference>
<keyword evidence="4" id="KW-0274">FAD</keyword>
<dbReference type="SUPFAM" id="SSF51905">
    <property type="entry name" value="FAD/NAD(P)-binding domain"/>
    <property type="match status" value="1"/>
</dbReference>
<comment type="caution">
    <text evidence="6">The sequence shown here is derived from an EMBL/GenBank/DDBJ whole genome shotgun (WGS) entry which is preliminary data.</text>
</comment>
<proteinExistence type="predicted"/>
<protein>
    <recommendedName>
        <fullName evidence="5">Glucose-methanol-choline oxidoreductase N-terminal domain-containing protein</fullName>
    </recommendedName>
</protein>
<comment type="cofactor">
    <cofactor evidence="1">
        <name>FAD</name>
        <dbReference type="ChEBI" id="CHEBI:57692"/>
    </cofactor>
</comment>
<name>A0A9R1WR15_LACSA</name>
<dbReference type="SUPFAM" id="SSF54373">
    <property type="entry name" value="FAD-linked reductases, C-terminal domain"/>
    <property type="match status" value="1"/>
</dbReference>
<dbReference type="Gene3D" id="3.50.50.60">
    <property type="entry name" value="FAD/NAD(P)-binding domain"/>
    <property type="match status" value="1"/>
</dbReference>
<evidence type="ECO:0000259" key="5">
    <source>
        <dbReference type="PROSITE" id="PS00624"/>
    </source>
</evidence>
<dbReference type="Gene3D" id="3.30.410.40">
    <property type="match status" value="1"/>
</dbReference>
<evidence type="ECO:0000256" key="2">
    <source>
        <dbReference type="ARBA" id="ARBA00022630"/>
    </source>
</evidence>
<organism evidence="6 7">
    <name type="scientific">Lactuca sativa</name>
    <name type="common">Garden lettuce</name>
    <dbReference type="NCBI Taxonomy" id="4236"/>
    <lineage>
        <taxon>Eukaryota</taxon>
        <taxon>Viridiplantae</taxon>
        <taxon>Streptophyta</taxon>
        <taxon>Embryophyta</taxon>
        <taxon>Tracheophyta</taxon>
        <taxon>Spermatophyta</taxon>
        <taxon>Magnoliopsida</taxon>
        <taxon>eudicotyledons</taxon>
        <taxon>Gunneridae</taxon>
        <taxon>Pentapetalae</taxon>
        <taxon>asterids</taxon>
        <taxon>campanulids</taxon>
        <taxon>Asterales</taxon>
        <taxon>Asteraceae</taxon>
        <taxon>Cichorioideae</taxon>
        <taxon>Cichorieae</taxon>
        <taxon>Lactucinae</taxon>
        <taxon>Lactuca</taxon>
    </lineage>
</organism>
<evidence type="ECO:0000313" key="6">
    <source>
        <dbReference type="EMBL" id="KAJ0227096.1"/>
    </source>
</evidence>
<accession>A0A9R1WR15</accession>
<dbReference type="Proteomes" id="UP000235145">
    <property type="component" value="Unassembled WGS sequence"/>
</dbReference>
<dbReference type="InterPro" id="IPR000172">
    <property type="entry name" value="GMC_OxRdtase_N"/>
</dbReference>
<reference evidence="6 7" key="1">
    <citation type="journal article" date="2017" name="Nat. Commun.">
        <title>Genome assembly with in vitro proximity ligation data and whole-genome triplication in lettuce.</title>
        <authorList>
            <person name="Reyes-Chin-Wo S."/>
            <person name="Wang Z."/>
            <person name="Yang X."/>
            <person name="Kozik A."/>
            <person name="Arikit S."/>
            <person name="Song C."/>
            <person name="Xia L."/>
            <person name="Froenicke L."/>
            <person name="Lavelle D.O."/>
            <person name="Truco M.J."/>
            <person name="Xia R."/>
            <person name="Zhu S."/>
            <person name="Xu C."/>
            <person name="Xu H."/>
            <person name="Xu X."/>
            <person name="Cox K."/>
            <person name="Korf I."/>
            <person name="Meyers B.C."/>
            <person name="Michelmore R.W."/>
        </authorList>
    </citation>
    <scope>NUCLEOTIDE SEQUENCE [LARGE SCALE GENOMIC DNA]</scope>
    <source>
        <strain evidence="7">cv. Salinas</strain>
        <tissue evidence="6">Seedlings</tissue>
    </source>
</reference>
<dbReference type="PANTHER" id="PTHR45968:SF36">
    <property type="entry name" value="(R)-MANDELONITRILE LYASE 4-RELATED"/>
    <property type="match status" value="1"/>
</dbReference>
<dbReference type="InterPro" id="IPR007867">
    <property type="entry name" value="GMC_OxRtase_C"/>
</dbReference>
<evidence type="ECO:0000313" key="7">
    <source>
        <dbReference type="Proteomes" id="UP000235145"/>
    </source>
</evidence>
<sequence length="758" mass="83480">MRKLKDLVNRSTITQMTSSPSAVLGYSIQIWDGSYTGRLMIKYCVSPPLYADETYLEFTNEATDFSPAKEYDYIIVGGGTAGCPLAATLSEKYSVLLLERGGVANLDPNVLYEDNLFNPLLTANNNDSPAQTFTSEEGVLNARGRVLGGSSMINFGFYSRADDYFYKNSGIEWNSSGVKSAYEWVEDSIVTRPNHLGRWQTSMLNALLQSGVDPANGFTVDHVEGTKISGSTFDDSGRRHGSVELLNKAKPGNLKVVVHATVDRVIFSTSKSLGIAANGVRYHDSEGIYHEVHVRKPGEVILSAGALGSPQLLMISGVGPLSYLSSLKIPVVRDNPYIGKFMVDNPRPGINLLVPVASLDVGARVVGIVKNGPYIESSAAPRQVPFLGSLIPLNSSVLVIGGKIIGPKSSGSLQLISPSDVNVSPSVRFNYYSHTNDIIECGRVVEVLRDFLGTQAMEEYKFSDTSGARDFRYIGPSLPEDPSHLKSNEAFCRETLSTFWHFHGGCLVEKVVDSDLKVIGVDSLRVIDASIFTSSPGTNPQATLMMLGRYIGYSSSSKPSHPVVVAPICVIIINCALDRHGCFFSSSSSSISSKRNAEFRPENPCYCGLPSRVRNSRTKDNPGKKFRLCPNSMNEGPKFKFWEWLEPETPDNEVNSRKDQKELCNLIIKISTLENQISICKMKMKQEILVVRQEFEKIKWKLLTYKVLMIVFLLLFVFKKLVNWTLCKEFLGSSFLLPACGCSTVKSLPPSPSTTRFR</sequence>
<feature type="domain" description="Glucose-methanol-choline oxidoreductase N-terminal" evidence="5">
    <location>
        <begin position="305"/>
        <end position="319"/>
    </location>
</feature>
<dbReference type="InterPro" id="IPR036188">
    <property type="entry name" value="FAD/NAD-bd_sf"/>
</dbReference>
<dbReference type="InterPro" id="IPR051871">
    <property type="entry name" value="GMC_Oxidoreductase-Related"/>
</dbReference>
<evidence type="ECO:0000256" key="3">
    <source>
        <dbReference type="ARBA" id="ARBA00022729"/>
    </source>
</evidence>
<dbReference type="PANTHER" id="PTHR45968">
    <property type="entry name" value="OSJNBA0019K04.7 PROTEIN"/>
    <property type="match status" value="1"/>
</dbReference>
<keyword evidence="3" id="KW-0732">Signal</keyword>
<gene>
    <name evidence="6" type="ORF">LSAT_V11C100049770</name>
</gene>
<keyword evidence="7" id="KW-1185">Reference proteome</keyword>